<keyword evidence="10" id="KW-1185">Reference proteome</keyword>
<dbReference type="RefSeq" id="WP_376878916.1">
    <property type="nucleotide sequence ID" value="NZ_JBHUHP010000019.1"/>
</dbReference>
<evidence type="ECO:0000256" key="3">
    <source>
        <dbReference type="ARBA" id="ARBA00022475"/>
    </source>
</evidence>
<comment type="similarity">
    <text evidence="2 7">Belongs to the TVP38/TMEM64 family.</text>
</comment>
<feature type="domain" description="VTT" evidence="8">
    <location>
        <begin position="64"/>
        <end position="180"/>
    </location>
</feature>
<dbReference type="PANTHER" id="PTHR12677:SF59">
    <property type="entry name" value="GOLGI APPARATUS MEMBRANE PROTEIN TVP38-RELATED"/>
    <property type="match status" value="1"/>
</dbReference>
<evidence type="ECO:0000256" key="4">
    <source>
        <dbReference type="ARBA" id="ARBA00022692"/>
    </source>
</evidence>
<protein>
    <recommendedName>
        <fullName evidence="7">TVP38/TMEM64 family membrane protein</fullName>
    </recommendedName>
</protein>
<comment type="caution">
    <text evidence="9">The sequence shown here is derived from an EMBL/GenBank/DDBJ whole genome shotgun (WGS) entry which is preliminary data.</text>
</comment>
<feature type="transmembrane region" description="Helical" evidence="7">
    <location>
        <begin position="46"/>
        <end position="64"/>
    </location>
</feature>
<evidence type="ECO:0000256" key="2">
    <source>
        <dbReference type="ARBA" id="ARBA00008640"/>
    </source>
</evidence>
<feature type="transmembrane region" description="Helical" evidence="7">
    <location>
        <begin position="12"/>
        <end position="34"/>
    </location>
</feature>
<keyword evidence="5 7" id="KW-1133">Transmembrane helix</keyword>
<feature type="transmembrane region" description="Helical" evidence="7">
    <location>
        <begin position="129"/>
        <end position="148"/>
    </location>
</feature>
<proteinExistence type="inferred from homology"/>
<dbReference type="Proteomes" id="UP001597402">
    <property type="component" value="Unassembled WGS sequence"/>
</dbReference>
<feature type="transmembrane region" description="Helical" evidence="7">
    <location>
        <begin position="186"/>
        <end position="212"/>
    </location>
</feature>
<dbReference type="InterPro" id="IPR015414">
    <property type="entry name" value="TMEM64"/>
</dbReference>
<name>A0ABW4XGN6_9ACTN</name>
<organism evidence="9 10">
    <name type="scientific">Blastococcus deserti</name>
    <dbReference type="NCBI Taxonomy" id="2259033"/>
    <lineage>
        <taxon>Bacteria</taxon>
        <taxon>Bacillati</taxon>
        <taxon>Actinomycetota</taxon>
        <taxon>Actinomycetes</taxon>
        <taxon>Geodermatophilales</taxon>
        <taxon>Geodermatophilaceae</taxon>
        <taxon>Blastococcus</taxon>
    </lineage>
</organism>
<feature type="transmembrane region" description="Helical" evidence="7">
    <location>
        <begin position="160"/>
        <end position="180"/>
    </location>
</feature>
<keyword evidence="6 7" id="KW-0472">Membrane</keyword>
<keyword evidence="4 7" id="KW-0812">Transmembrane</keyword>
<dbReference type="Pfam" id="PF09335">
    <property type="entry name" value="VTT_dom"/>
    <property type="match status" value="1"/>
</dbReference>
<accession>A0ABW4XGN6</accession>
<keyword evidence="3 7" id="KW-1003">Cell membrane</keyword>
<gene>
    <name evidence="9" type="ORF">ACFSHS_17735</name>
</gene>
<reference evidence="10" key="1">
    <citation type="journal article" date="2019" name="Int. J. Syst. Evol. Microbiol.">
        <title>The Global Catalogue of Microorganisms (GCM) 10K type strain sequencing project: providing services to taxonomists for standard genome sequencing and annotation.</title>
        <authorList>
            <consortium name="The Broad Institute Genomics Platform"/>
            <consortium name="The Broad Institute Genome Sequencing Center for Infectious Disease"/>
            <person name="Wu L."/>
            <person name="Ma J."/>
        </authorList>
    </citation>
    <scope>NUCLEOTIDE SEQUENCE [LARGE SCALE GENOMIC DNA]</scope>
    <source>
        <strain evidence="10">JCM 3338</strain>
    </source>
</reference>
<evidence type="ECO:0000256" key="1">
    <source>
        <dbReference type="ARBA" id="ARBA00004651"/>
    </source>
</evidence>
<comment type="subcellular location">
    <subcellularLocation>
        <location evidence="1 7">Cell membrane</location>
        <topology evidence="1 7">Multi-pass membrane protein</topology>
    </subcellularLocation>
</comment>
<evidence type="ECO:0000313" key="10">
    <source>
        <dbReference type="Proteomes" id="UP001597402"/>
    </source>
</evidence>
<dbReference type="PANTHER" id="PTHR12677">
    <property type="entry name" value="GOLGI APPARATUS MEMBRANE PROTEIN TVP38-RELATED"/>
    <property type="match status" value="1"/>
</dbReference>
<evidence type="ECO:0000256" key="6">
    <source>
        <dbReference type="ARBA" id="ARBA00023136"/>
    </source>
</evidence>
<evidence type="ECO:0000256" key="7">
    <source>
        <dbReference type="RuleBase" id="RU366058"/>
    </source>
</evidence>
<evidence type="ECO:0000259" key="8">
    <source>
        <dbReference type="Pfam" id="PF09335"/>
    </source>
</evidence>
<evidence type="ECO:0000256" key="5">
    <source>
        <dbReference type="ARBA" id="ARBA00022989"/>
    </source>
</evidence>
<sequence>MRTAVDSTWLRAAVLGLVVAVGGVLALIVDLPAVGAVRAWVDGAGPWAWAAMVLGLALVLLAPVPRSALSVLLGVVAGFGPGLAVALAGGLLGGLAAFGLSRALGRPAVTRLAGRRLARVDRLMVDRGFWPLLVGRLMPVVPFVVLSYGAGLTAVRLGPYALSTAIGLVPSTVVQVGVGASAGLLAAWATTVTVVPVAVVALVAVGLVALAWRRRRRIAGSGPVPVA</sequence>
<evidence type="ECO:0000313" key="9">
    <source>
        <dbReference type="EMBL" id="MFD2093403.1"/>
    </source>
</evidence>
<dbReference type="EMBL" id="JBHUHP010000019">
    <property type="protein sequence ID" value="MFD2093403.1"/>
    <property type="molecule type" value="Genomic_DNA"/>
</dbReference>
<feature type="transmembrane region" description="Helical" evidence="7">
    <location>
        <begin position="71"/>
        <end position="98"/>
    </location>
</feature>
<dbReference type="InterPro" id="IPR032816">
    <property type="entry name" value="VTT_dom"/>
</dbReference>